<proteinExistence type="inferred from homology"/>
<evidence type="ECO:0000256" key="3">
    <source>
        <dbReference type="ARBA" id="ARBA00022679"/>
    </source>
</evidence>
<evidence type="ECO:0000313" key="6">
    <source>
        <dbReference type="Proteomes" id="UP000299102"/>
    </source>
</evidence>
<protein>
    <recommendedName>
        <fullName evidence="7">Glucuronosyltransferase</fullName>
    </recommendedName>
</protein>
<dbReference type="EMBL" id="BGZK01000129">
    <property type="protein sequence ID" value="GBP21519.1"/>
    <property type="molecule type" value="Genomic_DNA"/>
</dbReference>
<evidence type="ECO:0000256" key="4">
    <source>
        <dbReference type="SAM" id="MobiDB-lite"/>
    </source>
</evidence>
<reference evidence="5 6" key="1">
    <citation type="journal article" date="2019" name="Commun. Biol.">
        <title>The bagworm genome reveals a unique fibroin gene that provides high tensile strength.</title>
        <authorList>
            <person name="Kono N."/>
            <person name="Nakamura H."/>
            <person name="Ohtoshi R."/>
            <person name="Tomita M."/>
            <person name="Numata K."/>
            <person name="Arakawa K."/>
        </authorList>
    </citation>
    <scope>NUCLEOTIDE SEQUENCE [LARGE SCALE GENOMIC DNA]</scope>
</reference>
<comment type="similarity">
    <text evidence="1">Belongs to the UDP-glycosyltransferase family.</text>
</comment>
<dbReference type="PANTHER" id="PTHR48043">
    <property type="entry name" value="EG:EG0003.4 PROTEIN-RELATED"/>
    <property type="match status" value="1"/>
</dbReference>
<evidence type="ECO:0000256" key="1">
    <source>
        <dbReference type="ARBA" id="ARBA00009995"/>
    </source>
</evidence>
<comment type="caution">
    <text evidence="5">The sequence shown here is derived from an EMBL/GenBank/DDBJ whole genome shotgun (WGS) entry which is preliminary data.</text>
</comment>
<keyword evidence="2" id="KW-0328">Glycosyltransferase</keyword>
<keyword evidence="6" id="KW-1185">Reference proteome</keyword>
<keyword evidence="3" id="KW-0808">Transferase</keyword>
<dbReference type="AlphaFoldDB" id="A0A4C1U5E0"/>
<dbReference type="SUPFAM" id="SSF53756">
    <property type="entry name" value="UDP-Glycosyltransferase/glycogen phosphorylase"/>
    <property type="match status" value="1"/>
</dbReference>
<dbReference type="STRING" id="151549.A0A4C1U5E0"/>
<accession>A0A4C1U5E0</accession>
<evidence type="ECO:0008006" key="7">
    <source>
        <dbReference type="Google" id="ProtNLM"/>
    </source>
</evidence>
<dbReference type="PANTHER" id="PTHR48043:SF159">
    <property type="entry name" value="EG:EG0003.4 PROTEIN-RELATED"/>
    <property type="match status" value="1"/>
</dbReference>
<dbReference type="OrthoDB" id="5835829at2759"/>
<sequence>MNTFVIVDLVIQPENTGTGAVSWFDPNHNPNSAYETTSLDHGGTYLVPGLAERVHEALAEDSVALPGRGEYHQDPGMISEGEGSNGRVKRDRGSGSVPVVPPLIGRLRSSPLDHPFTDVLKITNLIKSPFRAHMAAFLGPGMMMEILEHENVQELLADTTQKFDVVIVEWFSTSLLAGFAAIYKAPLIWVSSVDPHWQVLELVDKPSNPAYTAGVLTKAIPPFDFLDRVNELFMQLYIKFLIKVESLNVDFHRIVVKLYDWRFRIACFSRSTKNKGCDLSSRACSIRAHSPLVSAAAGFRLEWSQSSSLLSLGFRRVANFILAKPLYNKHFVPAFGKRGMIPPSYDDITYNGSFVFFNAQPVLRMGYRLTQNTRYIGGYHINPDTKPLPENLKKIFAKAKNGVIYFSMGSNLRNKDMTEYTKRGLLEMFATFEQTVL</sequence>
<gene>
    <name evidence="5" type="ORF">EVAR_12120_1</name>
</gene>
<evidence type="ECO:0000256" key="2">
    <source>
        <dbReference type="ARBA" id="ARBA00022676"/>
    </source>
</evidence>
<dbReference type="Proteomes" id="UP000299102">
    <property type="component" value="Unassembled WGS sequence"/>
</dbReference>
<dbReference type="GO" id="GO:0008194">
    <property type="term" value="F:UDP-glycosyltransferase activity"/>
    <property type="evidence" value="ECO:0007669"/>
    <property type="project" value="InterPro"/>
</dbReference>
<dbReference type="Pfam" id="PF00201">
    <property type="entry name" value="UDPGT"/>
    <property type="match status" value="1"/>
</dbReference>
<feature type="region of interest" description="Disordered" evidence="4">
    <location>
        <begin position="69"/>
        <end position="95"/>
    </location>
</feature>
<organism evidence="5 6">
    <name type="scientific">Eumeta variegata</name>
    <name type="common">Bagworm moth</name>
    <name type="synonym">Eumeta japonica</name>
    <dbReference type="NCBI Taxonomy" id="151549"/>
    <lineage>
        <taxon>Eukaryota</taxon>
        <taxon>Metazoa</taxon>
        <taxon>Ecdysozoa</taxon>
        <taxon>Arthropoda</taxon>
        <taxon>Hexapoda</taxon>
        <taxon>Insecta</taxon>
        <taxon>Pterygota</taxon>
        <taxon>Neoptera</taxon>
        <taxon>Endopterygota</taxon>
        <taxon>Lepidoptera</taxon>
        <taxon>Glossata</taxon>
        <taxon>Ditrysia</taxon>
        <taxon>Tineoidea</taxon>
        <taxon>Psychidae</taxon>
        <taxon>Oiketicinae</taxon>
        <taxon>Eumeta</taxon>
    </lineage>
</organism>
<dbReference type="InterPro" id="IPR050271">
    <property type="entry name" value="UDP-glycosyltransferase"/>
</dbReference>
<evidence type="ECO:0000313" key="5">
    <source>
        <dbReference type="EMBL" id="GBP21519.1"/>
    </source>
</evidence>
<dbReference type="InterPro" id="IPR002213">
    <property type="entry name" value="UDP_glucos_trans"/>
</dbReference>
<name>A0A4C1U5E0_EUMVA</name>